<feature type="region of interest" description="Disordered" evidence="1">
    <location>
        <begin position="357"/>
        <end position="402"/>
    </location>
</feature>
<keyword evidence="4" id="KW-1185">Reference proteome</keyword>
<dbReference type="SUPFAM" id="SSF52087">
    <property type="entry name" value="CRAL/TRIO domain"/>
    <property type="match status" value="1"/>
</dbReference>
<dbReference type="InterPro" id="IPR036865">
    <property type="entry name" value="CRAL-TRIO_dom_sf"/>
</dbReference>
<feature type="compositionally biased region" description="Basic residues" evidence="1">
    <location>
        <begin position="362"/>
        <end position="373"/>
    </location>
</feature>
<dbReference type="PANTHER" id="PTHR10174:SF208">
    <property type="entry name" value="CRAL-TRIO DOMAIN-CONTAINING PROTEIN DDB_G0278031"/>
    <property type="match status" value="1"/>
</dbReference>
<dbReference type="InParanoid" id="A0A1E7FXS8"/>
<dbReference type="Proteomes" id="UP000095751">
    <property type="component" value="Unassembled WGS sequence"/>
</dbReference>
<dbReference type="GO" id="GO:0016020">
    <property type="term" value="C:membrane"/>
    <property type="evidence" value="ECO:0007669"/>
    <property type="project" value="TreeGrafter"/>
</dbReference>
<feature type="compositionally biased region" description="Basic and acidic residues" evidence="1">
    <location>
        <begin position="374"/>
        <end position="387"/>
    </location>
</feature>
<feature type="domain" description="CRAL-TRIO" evidence="2">
    <location>
        <begin position="181"/>
        <end position="342"/>
    </location>
</feature>
<name>A0A1E7FXS8_9STRA</name>
<protein>
    <recommendedName>
        <fullName evidence="2">CRAL-TRIO domain-containing protein</fullName>
    </recommendedName>
</protein>
<dbReference type="EMBL" id="KV784353">
    <property type="protein sequence ID" value="OEU22959.1"/>
    <property type="molecule type" value="Genomic_DNA"/>
</dbReference>
<dbReference type="Gene3D" id="3.40.525.10">
    <property type="entry name" value="CRAL-TRIO lipid binding domain"/>
    <property type="match status" value="1"/>
</dbReference>
<evidence type="ECO:0000313" key="3">
    <source>
        <dbReference type="EMBL" id="OEU22959.1"/>
    </source>
</evidence>
<dbReference type="GO" id="GO:1902936">
    <property type="term" value="F:phosphatidylinositol bisphosphate binding"/>
    <property type="evidence" value="ECO:0007669"/>
    <property type="project" value="TreeGrafter"/>
</dbReference>
<evidence type="ECO:0000259" key="2">
    <source>
        <dbReference type="PROSITE" id="PS50191"/>
    </source>
</evidence>
<dbReference type="PANTHER" id="PTHR10174">
    <property type="entry name" value="ALPHA-TOCOPHEROL TRANSFER PROTEIN-RELATED"/>
    <property type="match status" value="1"/>
</dbReference>
<dbReference type="Pfam" id="PF00650">
    <property type="entry name" value="CRAL_TRIO"/>
    <property type="match status" value="1"/>
</dbReference>
<gene>
    <name evidence="3" type="ORF">FRACYDRAFT_233121</name>
</gene>
<evidence type="ECO:0000256" key="1">
    <source>
        <dbReference type="SAM" id="MobiDB-lite"/>
    </source>
</evidence>
<evidence type="ECO:0000313" key="4">
    <source>
        <dbReference type="Proteomes" id="UP000095751"/>
    </source>
</evidence>
<dbReference type="AlphaFoldDB" id="A0A1E7FXS8"/>
<proteinExistence type="predicted"/>
<organism evidence="3 4">
    <name type="scientific">Fragilariopsis cylindrus CCMP1102</name>
    <dbReference type="NCBI Taxonomy" id="635003"/>
    <lineage>
        <taxon>Eukaryota</taxon>
        <taxon>Sar</taxon>
        <taxon>Stramenopiles</taxon>
        <taxon>Ochrophyta</taxon>
        <taxon>Bacillariophyta</taxon>
        <taxon>Bacillariophyceae</taxon>
        <taxon>Bacillariophycidae</taxon>
        <taxon>Bacillariales</taxon>
        <taxon>Bacillariaceae</taxon>
        <taxon>Fragilariopsis</taxon>
    </lineage>
</organism>
<sequence>MSSSDGSTDDVIGEDNDASLSDMKKIMDTTISDGSGKKKSYWAVTMDTFGMAHGKEGKNDLWLERVEQGVPMLREYLVEKDKQLLIDQQKSQKKGTKNPPPILFSSWMDLVPLDEFHATQSQFLKAFLKWSIKDKEDTVDDNTDGPKLIVNASKARRRLDSYLDWMKDNMAQDLSERPLTLDSVVDVAKIWDLQTTVSKDNQLIWWMDVGKMDREKIKATDAHEHLRYLVWYCHLIMFDTNAQDHGVIMMEDLKKMSLWNAMTLIPMDVSAKMDRLTIGVLPVKMKGIYMFGAARWLSLMMTMMKPFLSKKMRDRMIIITESIAPDRQKYCDELFGRENIPEGCMDLHGDTPHDAMFAKLEKKGKKKAKKAKAKDKGDGEESKDRKEKVKKSKDKKKKEDEP</sequence>
<dbReference type="PROSITE" id="PS50191">
    <property type="entry name" value="CRAL_TRIO"/>
    <property type="match status" value="1"/>
</dbReference>
<dbReference type="InterPro" id="IPR001251">
    <property type="entry name" value="CRAL-TRIO_dom"/>
</dbReference>
<dbReference type="CDD" id="cd00170">
    <property type="entry name" value="SEC14"/>
    <property type="match status" value="1"/>
</dbReference>
<dbReference type="OrthoDB" id="7837562at2759"/>
<dbReference type="KEGG" id="fcy:FRACYDRAFT_233121"/>
<reference evidence="3 4" key="1">
    <citation type="submission" date="2016-09" db="EMBL/GenBank/DDBJ databases">
        <title>Extensive genetic diversity and differential bi-allelic expression allows diatom success in the polar Southern Ocean.</title>
        <authorList>
            <consortium name="DOE Joint Genome Institute"/>
            <person name="Mock T."/>
            <person name="Otillar R.P."/>
            <person name="Strauss J."/>
            <person name="Dupont C."/>
            <person name="Frickenhaus S."/>
            <person name="Maumus F."/>
            <person name="Mcmullan M."/>
            <person name="Sanges R."/>
            <person name="Schmutz J."/>
            <person name="Toseland A."/>
            <person name="Valas R."/>
            <person name="Veluchamy A."/>
            <person name="Ward B.J."/>
            <person name="Allen A."/>
            <person name="Barry K."/>
            <person name="Falciatore A."/>
            <person name="Ferrante M."/>
            <person name="Fortunato A.E."/>
            <person name="Gloeckner G."/>
            <person name="Gruber A."/>
            <person name="Hipkin R."/>
            <person name="Janech M."/>
            <person name="Kroth P."/>
            <person name="Leese F."/>
            <person name="Lindquist E."/>
            <person name="Lyon B.R."/>
            <person name="Martin J."/>
            <person name="Mayer C."/>
            <person name="Parker M."/>
            <person name="Quesneville H."/>
            <person name="Raymond J."/>
            <person name="Uhlig C."/>
            <person name="Valentin K.U."/>
            <person name="Worden A.Z."/>
            <person name="Armbrust E.V."/>
            <person name="Bowler C."/>
            <person name="Green B."/>
            <person name="Moulton V."/>
            <person name="Van Oosterhout C."/>
            <person name="Grigoriev I."/>
        </authorList>
    </citation>
    <scope>NUCLEOTIDE SEQUENCE [LARGE SCALE GENOMIC DNA]</scope>
    <source>
        <strain evidence="3 4">CCMP1102</strain>
    </source>
</reference>
<accession>A0A1E7FXS8</accession>